<keyword evidence="1" id="KW-0677">Repeat</keyword>
<dbReference type="PANTHER" id="PTHR24111">
    <property type="entry name" value="LEUCINE-RICH REPEAT-CONTAINING PROTEIN 34"/>
    <property type="match status" value="1"/>
</dbReference>
<protein>
    <submittedName>
        <fullName evidence="2">Leucine-rich repeat protein</fullName>
    </submittedName>
</protein>
<dbReference type="EMBL" id="CAICTM010000728">
    <property type="protein sequence ID" value="CAB9515635.1"/>
    <property type="molecule type" value="Genomic_DNA"/>
</dbReference>
<dbReference type="AlphaFoldDB" id="A0A9N8HKF8"/>
<accession>A0A9N8HKF8</accession>
<dbReference type="InterPro" id="IPR032675">
    <property type="entry name" value="LRR_dom_sf"/>
</dbReference>
<evidence type="ECO:0000313" key="3">
    <source>
        <dbReference type="Proteomes" id="UP001153069"/>
    </source>
</evidence>
<evidence type="ECO:0000256" key="1">
    <source>
        <dbReference type="ARBA" id="ARBA00022737"/>
    </source>
</evidence>
<proteinExistence type="predicted"/>
<dbReference type="InterPro" id="IPR052201">
    <property type="entry name" value="LRR-containing_regulator"/>
</dbReference>
<dbReference type="Proteomes" id="UP001153069">
    <property type="component" value="Unassembled WGS sequence"/>
</dbReference>
<comment type="caution">
    <text evidence="2">The sequence shown here is derived from an EMBL/GenBank/DDBJ whole genome shotgun (WGS) entry which is preliminary data.</text>
</comment>
<dbReference type="SUPFAM" id="SSF52047">
    <property type="entry name" value="RNI-like"/>
    <property type="match status" value="1"/>
</dbReference>
<keyword evidence="3" id="KW-1185">Reference proteome</keyword>
<reference evidence="2" key="1">
    <citation type="submission" date="2020-06" db="EMBL/GenBank/DDBJ databases">
        <authorList>
            <consortium name="Plant Systems Biology data submission"/>
        </authorList>
    </citation>
    <scope>NUCLEOTIDE SEQUENCE</scope>
    <source>
        <strain evidence="2">D6</strain>
    </source>
</reference>
<dbReference type="Gene3D" id="3.80.10.10">
    <property type="entry name" value="Ribonuclease Inhibitor"/>
    <property type="match status" value="2"/>
</dbReference>
<organism evidence="2 3">
    <name type="scientific">Seminavis robusta</name>
    <dbReference type="NCBI Taxonomy" id="568900"/>
    <lineage>
        <taxon>Eukaryota</taxon>
        <taxon>Sar</taxon>
        <taxon>Stramenopiles</taxon>
        <taxon>Ochrophyta</taxon>
        <taxon>Bacillariophyta</taxon>
        <taxon>Bacillariophyceae</taxon>
        <taxon>Bacillariophycidae</taxon>
        <taxon>Naviculales</taxon>
        <taxon>Naviculaceae</taxon>
        <taxon>Seminavis</taxon>
    </lineage>
</organism>
<gene>
    <name evidence="2" type="ORF">SEMRO_729_G193820.1</name>
</gene>
<dbReference type="PANTHER" id="PTHR24111:SF0">
    <property type="entry name" value="LEUCINE-RICH REPEAT-CONTAINING PROTEIN"/>
    <property type="match status" value="1"/>
</dbReference>
<evidence type="ECO:0000313" key="2">
    <source>
        <dbReference type="EMBL" id="CAB9515635.1"/>
    </source>
</evidence>
<sequence>MAALSSTGTTLEITLSVATVDSCLDLIQEAAAHQHVMNAVVTLEGVDNRDGNGAFLGDDQILRCFSAMATHLTPQLEHLRLEWNMVAANFFELPPVLSVHALVFIVQHFTSVKSLSLYRVKLAGNPASYDELTAAVRQNTTLNTIRVEFCAPLGSPNLDAVVNSWSQLTELRELEVIGFQGDPARGCTSTSLRNLGQPPHIRTLKLWGGILQSEDPQAISNLARGLEQTKSITDLEIGLFQLDLPSAQALAKLLNTNTSLDRIWLDVNNSLEPKLIEPLSQAMKQNTTIKSFNLVSTTNHEVSDDVLELFVEMAKTNCTLRHCTIRGCSTFVLGGGGPQGPPVVSPSLAVLRDALKFYLKLNRVGRKQLLANSRSRHRWLSALICEANQTSVIYYLLQRNPSFISQCVRLGPTKRKHVLVATDAASSMDVPQRKRPKRCRLVTP</sequence>
<name>A0A9N8HKF8_9STRA</name>